<keyword evidence="2" id="KW-0472">Membrane</keyword>
<name>A0A4R6SAT8_LABRH</name>
<organism evidence="3 4">
    <name type="scientific">Labedaea rhizosphaerae</name>
    <dbReference type="NCBI Taxonomy" id="598644"/>
    <lineage>
        <taxon>Bacteria</taxon>
        <taxon>Bacillati</taxon>
        <taxon>Actinomycetota</taxon>
        <taxon>Actinomycetes</taxon>
        <taxon>Pseudonocardiales</taxon>
        <taxon>Pseudonocardiaceae</taxon>
        <taxon>Labedaea</taxon>
    </lineage>
</organism>
<feature type="region of interest" description="Disordered" evidence="1">
    <location>
        <begin position="40"/>
        <end position="60"/>
    </location>
</feature>
<evidence type="ECO:0000256" key="2">
    <source>
        <dbReference type="SAM" id="Phobius"/>
    </source>
</evidence>
<feature type="transmembrane region" description="Helical" evidence="2">
    <location>
        <begin position="12"/>
        <end position="33"/>
    </location>
</feature>
<gene>
    <name evidence="3" type="ORF">EV186_10456</name>
</gene>
<accession>A0A4R6SAT8</accession>
<protein>
    <recommendedName>
        <fullName evidence="5">Basic secretory peptidase family protein</fullName>
    </recommendedName>
</protein>
<sequence length="456" mass="49414">MKYDRPVTAARVRAWLGAFVALCVVTGIALLAWPNTSTAPGQGAVASSPNPQGDATGAAKSTAVRGLLQRRADALLHHDKKAFLATVDPKATAAFRTTQTNLFDNLAGVPLGHWAYRINPVDAVDPAALRPADPADLAGPAARGDELWAPRTDLDYALRGVDAQPTTKTMGYLYVRRGAQWYLRSDTALDRTDRRTWRGPWDFAPAKELTTKRGFVLYHPGDEEMARRLADELDSAVQAVSNVWGTNWPMRVAMVLPATATEMRALVGPDFPINAVVAVSVADHVDRDHHTVQGQRVVFSPNGSRGLSPVALRVVVRHEFTHIAARADTVDGTPLWVLEGFADYVGYRTSGVELAQGAPDLAQQVAAGQAPSGLPTDAAFRSSGHELDLAYQQAWTVMKFLGDKFGQAKLVQVYRALAGAGAQPGEKLDQQLRGLIGMDRTALVAEWREYLRRQLG</sequence>
<dbReference type="EMBL" id="SNXZ01000004">
    <property type="protein sequence ID" value="TDP96076.1"/>
    <property type="molecule type" value="Genomic_DNA"/>
</dbReference>
<keyword evidence="4" id="KW-1185">Reference proteome</keyword>
<comment type="caution">
    <text evidence="3">The sequence shown here is derived from an EMBL/GenBank/DDBJ whole genome shotgun (WGS) entry which is preliminary data.</text>
</comment>
<keyword evidence="2" id="KW-0812">Transmembrane</keyword>
<reference evidence="3 4" key="1">
    <citation type="submission" date="2019-03" db="EMBL/GenBank/DDBJ databases">
        <title>Genomic Encyclopedia of Type Strains, Phase IV (KMG-IV): sequencing the most valuable type-strain genomes for metagenomic binning, comparative biology and taxonomic classification.</title>
        <authorList>
            <person name="Goeker M."/>
        </authorList>
    </citation>
    <scope>NUCLEOTIDE SEQUENCE [LARGE SCALE GENOMIC DNA]</scope>
    <source>
        <strain evidence="3 4">DSM 45361</strain>
    </source>
</reference>
<evidence type="ECO:0000313" key="3">
    <source>
        <dbReference type="EMBL" id="TDP96076.1"/>
    </source>
</evidence>
<proteinExistence type="predicted"/>
<evidence type="ECO:0008006" key="5">
    <source>
        <dbReference type="Google" id="ProtNLM"/>
    </source>
</evidence>
<feature type="compositionally biased region" description="Polar residues" evidence="1">
    <location>
        <begin position="40"/>
        <end position="53"/>
    </location>
</feature>
<dbReference type="Proteomes" id="UP000295444">
    <property type="component" value="Unassembled WGS sequence"/>
</dbReference>
<evidence type="ECO:0000256" key="1">
    <source>
        <dbReference type="SAM" id="MobiDB-lite"/>
    </source>
</evidence>
<evidence type="ECO:0000313" key="4">
    <source>
        <dbReference type="Proteomes" id="UP000295444"/>
    </source>
</evidence>
<dbReference type="AlphaFoldDB" id="A0A4R6SAT8"/>
<keyword evidence="2" id="KW-1133">Transmembrane helix</keyword>